<dbReference type="EMBL" id="BARU01009227">
    <property type="protein sequence ID" value="GAH34212.1"/>
    <property type="molecule type" value="Genomic_DNA"/>
</dbReference>
<dbReference type="AlphaFoldDB" id="X1ENR0"/>
<organism evidence="2">
    <name type="scientific">marine sediment metagenome</name>
    <dbReference type="NCBI Taxonomy" id="412755"/>
    <lineage>
        <taxon>unclassified sequences</taxon>
        <taxon>metagenomes</taxon>
        <taxon>ecological metagenomes</taxon>
    </lineage>
</organism>
<protein>
    <submittedName>
        <fullName evidence="2">Uncharacterized protein</fullName>
    </submittedName>
</protein>
<comment type="caution">
    <text evidence="2">The sequence shown here is derived from an EMBL/GenBank/DDBJ whole genome shotgun (WGS) entry which is preliminary data.</text>
</comment>
<feature type="non-terminal residue" evidence="2">
    <location>
        <position position="1"/>
    </location>
</feature>
<sequence length="147" mass="16890">AFSILRYRLWDIDILIRRTLVYAVLTALLLILYFGSVVLLQQFFRALTGQDSPIVIVISTLVIAALFSPLRNRVQNIIDRRFYRRKFDAQQALAAFAATARDEVDLDHLQVELVSIVQETMQPEQVSLWLRPTRFSPKTGPLAEEKS</sequence>
<feature type="transmembrane region" description="Helical" evidence="1">
    <location>
        <begin position="52"/>
        <end position="70"/>
    </location>
</feature>
<keyword evidence="1" id="KW-0472">Membrane</keyword>
<accession>X1ENR0</accession>
<name>X1ENR0_9ZZZZ</name>
<gene>
    <name evidence="2" type="ORF">S03H2_17845</name>
</gene>
<evidence type="ECO:0000313" key="2">
    <source>
        <dbReference type="EMBL" id="GAH34212.1"/>
    </source>
</evidence>
<proteinExistence type="predicted"/>
<keyword evidence="1" id="KW-0812">Transmembrane</keyword>
<reference evidence="2" key="1">
    <citation type="journal article" date="2014" name="Front. Microbiol.">
        <title>High frequency of phylogenetically diverse reductive dehalogenase-homologous genes in deep subseafloor sedimentary metagenomes.</title>
        <authorList>
            <person name="Kawai M."/>
            <person name="Futagami T."/>
            <person name="Toyoda A."/>
            <person name="Takaki Y."/>
            <person name="Nishi S."/>
            <person name="Hori S."/>
            <person name="Arai W."/>
            <person name="Tsubouchi T."/>
            <person name="Morono Y."/>
            <person name="Uchiyama I."/>
            <person name="Ito T."/>
            <person name="Fujiyama A."/>
            <person name="Inagaki F."/>
            <person name="Takami H."/>
        </authorList>
    </citation>
    <scope>NUCLEOTIDE SEQUENCE</scope>
    <source>
        <strain evidence="2">Expedition CK06-06</strain>
    </source>
</reference>
<keyword evidence="1" id="KW-1133">Transmembrane helix</keyword>
<feature type="transmembrane region" description="Helical" evidence="1">
    <location>
        <begin position="20"/>
        <end position="40"/>
    </location>
</feature>
<evidence type="ECO:0000256" key="1">
    <source>
        <dbReference type="SAM" id="Phobius"/>
    </source>
</evidence>